<evidence type="ECO:0000313" key="8">
    <source>
        <dbReference type="Proteomes" id="UP000294933"/>
    </source>
</evidence>
<dbReference type="SMART" id="SM00326">
    <property type="entry name" value="SH3"/>
    <property type="match status" value="1"/>
</dbReference>
<evidence type="ECO:0000256" key="4">
    <source>
        <dbReference type="SAM" id="Phobius"/>
    </source>
</evidence>
<dbReference type="VEuPathDB" id="FungiDB:BD410DRAFT_786308"/>
<gene>
    <name evidence="7" type="ORF">BD410DRAFT_786308</name>
</gene>
<reference evidence="7 8" key="1">
    <citation type="submission" date="2018-06" db="EMBL/GenBank/DDBJ databases">
        <title>A transcriptomic atlas of mushroom development highlights an independent origin of complex multicellularity.</title>
        <authorList>
            <consortium name="DOE Joint Genome Institute"/>
            <person name="Krizsan K."/>
            <person name="Almasi E."/>
            <person name="Merenyi Z."/>
            <person name="Sahu N."/>
            <person name="Viragh M."/>
            <person name="Koszo T."/>
            <person name="Mondo S."/>
            <person name="Kiss B."/>
            <person name="Balint B."/>
            <person name="Kues U."/>
            <person name="Barry K."/>
            <person name="Hegedus J.C."/>
            <person name="Henrissat B."/>
            <person name="Johnson J."/>
            <person name="Lipzen A."/>
            <person name="Ohm R."/>
            <person name="Nagy I."/>
            <person name="Pangilinan J."/>
            <person name="Yan J."/>
            <person name="Xiong Y."/>
            <person name="Grigoriev I.V."/>
            <person name="Hibbett D.S."/>
            <person name="Nagy L.G."/>
        </authorList>
    </citation>
    <scope>NUCLEOTIDE SEQUENCE [LARGE SCALE GENOMIC DNA]</scope>
    <source>
        <strain evidence="7 8">SZMC22713</strain>
    </source>
</reference>
<dbReference type="InterPro" id="IPR011043">
    <property type="entry name" value="Gal_Oxase/kelch_b-propeller"/>
</dbReference>
<dbReference type="STRING" id="50990.A0A4Y7Q978"/>
<evidence type="ECO:0000256" key="1">
    <source>
        <dbReference type="ARBA" id="ARBA00022443"/>
    </source>
</evidence>
<keyword evidence="8" id="KW-1185">Reference proteome</keyword>
<dbReference type="InterPro" id="IPR001452">
    <property type="entry name" value="SH3_domain"/>
</dbReference>
<dbReference type="Pfam" id="PF12768">
    <property type="entry name" value="Rax2"/>
    <property type="match status" value="1"/>
</dbReference>
<keyword evidence="4" id="KW-1133">Transmembrane helix</keyword>
<evidence type="ECO:0000256" key="2">
    <source>
        <dbReference type="PROSITE-ProRule" id="PRU00192"/>
    </source>
</evidence>
<evidence type="ECO:0000256" key="5">
    <source>
        <dbReference type="SAM" id="SignalP"/>
    </source>
</evidence>
<dbReference type="Pfam" id="PF20843">
    <property type="entry name" value="Rax2_3"/>
    <property type="match status" value="1"/>
</dbReference>
<evidence type="ECO:0000256" key="3">
    <source>
        <dbReference type="SAM" id="MobiDB-lite"/>
    </source>
</evidence>
<feature type="domain" description="SH3" evidence="6">
    <location>
        <begin position="1367"/>
        <end position="1424"/>
    </location>
</feature>
<evidence type="ECO:0000313" key="7">
    <source>
        <dbReference type="EMBL" id="TDL24213.1"/>
    </source>
</evidence>
<feature type="region of interest" description="Disordered" evidence="3">
    <location>
        <begin position="1313"/>
        <end position="1344"/>
    </location>
</feature>
<dbReference type="PANTHER" id="PTHR31778">
    <property type="entry name" value="BUD SITE SELECTION PROTEIN RAX2"/>
    <property type="match status" value="1"/>
</dbReference>
<feature type="chain" id="PRO_5021241955" description="SH3 domain-containing protein" evidence="5">
    <location>
        <begin position="20"/>
        <end position="1424"/>
    </location>
</feature>
<sequence>MLRLATLSHLFALPALASATLPKVDFNRMGNVGLAGAFAGLDFFNNSTSVSFDPSTATLLSRASDGSLTRLGSTNAGGKVSSGCALGGAFYFGGLFTSVNGTSATNVASFSPSSGTFSALGTNGPNGEVKAVFCDSPNNRVWVGGSFSSPASAVAVWDTKANSWAAPPFGGLTGASAEVLSITTNSSDASVFFAGSFVTSFQGNGSVLINGTNNPNVPFSAGATPFSSSLVPIPLQGAQIDPSAPSTDPNFSNIQNILCPAGADGPGNTWLSADGFQAVINVRAFRQIAASGIRLGNTFQNGRSTTGFSVTSIPDNTVQPLTFINPSTGANQTCTDPCPLLADPSIPYQDFLFPASSSITGFQLKLSEWTGAGPGLHLLQLLSSGAFASAVNNLNNVSCFAPNPSTVTLVGTWTERQVVTDIAGTVQDVLTASVDVGTPSAQAPSITWMPYVSASGIYTISMLIPGCTNFQDCALRTDVKVSVFPGGGLGPTVTTLSQQNQQDVTQVIYQGPVFPTSPQFVATITMTLADGPSGTGQGGKFELIADRIDLVLDSVTGNSTTSVNGTNGTSSANSRQGFGFFEWPLSEKSTVNANAVLPNSTETALDNIAFQLFTAAGGNISIASSKAAIAAVAHHSSGAVFLGGNFTFSSGSNIFAFKNGALAALAGTGLNGPVTSLVIDGDTLFVGGSFTDTASPSTNGALHGIAAYSISSNTWSALQGGVQGTVSSLGLANGQLQVAGDFSRLLESAGSTNGPSAGGFAVWNVNNATWANPGGFLVGSMTFVGNGTAPGKGQTQGQILAGSLEASLKFGATGFVMLQNSKSSDGVPNVVPLGVQLDGIAQTPAAAPAKRRRANANTARSTWMSSIPFAHLFKRQSTTTPPPLPQSPSAPAPAVLAGAFWTNTSNSHSVAVLGGNFSFTATGSTSESEGVAFYDLKSGSVNALSGNPVNGTVRALLVAGDALFIGGEFTLTGNDGVSGLAIYDLAEQKVDVSGLQALQGNAGTPVVVRSLTTSAAKPNTVVVAGSFAKAGSLACAGICLLDASTKQWSALGSGIAGEVASVRYAGDNQDLLFASGSIVLSGTTVANVAMFSFSNSTWTAVGNGADIPGPVTAIEVDNGNASSVFAAGRLNDGSSSFLSFWNGASWSSLGAGFEGDTNVSQLTMVPLQESHASNGIIEQDRMLMVSGSLISSTFGNASSALFDGQNFFPYIVSTSSSGKPGAISSLFSSISNFGFSTRHFLATGVVILISIAIAAGVVFFLALLGILWTLFARRDGNKIDPAELDEDDDSTHHRPSSLLEHINAATRTTILGAGSTSPYDQKEKEEEAGAAVSTSHGHDPFATNADDYLRAETPSEAIAGMGAGMEEQSRPAHARYSFDGSGEGELRLVAGMELEVLDDRDPAWWYARDINTGREGVVPASYLY</sequence>
<dbReference type="Gene3D" id="2.30.30.40">
    <property type="entry name" value="SH3 Domains"/>
    <property type="match status" value="1"/>
</dbReference>
<dbReference type="Gene3D" id="2.120.10.80">
    <property type="entry name" value="Kelch-type beta propeller"/>
    <property type="match status" value="1"/>
</dbReference>
<dbReference type="Pfam" id="PF20842">
    <property type="entry name" value="Rax2_2"/>
    <property type="match status" value="1"/>
</dbReference>
<dbReference type="OrthoDB" id="2503993at2759"/>
<dbReference type="GO" id="GO:1902929">
    <property type="term" value="C:plasma membrane of growing cell tip"/>
    <property type="evidence" value="ECO:0007669"/>
    <property type="project" value="TreeGrafter"/>
</dbReference>
<evidence type="ECO:0000259" key="6">
    <source>
        <dbReference type="PROSITE" id="PS50002"/>
    </source>
</evidence>
<keyword evidence="1 2" id="KW-0728">SH3 domain</keyword>
<dbReference type="PANTHER" id="PTHR31778:SF2">
    <property type="entry name" value="BUD SITE SELECTION PROTEIN RAX2"/>
    <property type="match status" value="1"/>
</dbReference>
<dbReference type="SUPFAM" id="SSF50044">
    <property type="entry name" value="SH3-domain"/>
    <property type="match status" value="1"/>
</dbReference>
<dbReference type="PROSITE" id="PS50002">
    <property type="entry name" value="SH3"/>
    <property type="match status" value="1"/>
</dbReference>
<accession>A0A4Y7Q978</accession>
<dbReference type="InterPro" id="IPR048266">
    <property type="entry name" value="Rax2-like_second"/>
</dbReference>
<keyword evidence="5" id="KW-0732">Signal</keyword>
<dbReference type="InterPro" id="IPR048265">
    <property type="entry name" value="Rax2-like_third"/>
</dbReference>
<dbReference type="Proteomes" id="UP000294933">
    <property type="component" value="Unassembled WGS sequence"/>
</dbReference>
<feature type="transmembrane region" description="Helical" evidence="4">
    <location>
        <begin position="1240"/>
        <end position="1271"/>
    </location>
</feature>
<dbReference type="Pfam" id="PF00018">
    <property type="entry name" value="SH3_1"/>
    <property type="match status" value="1"/>
</dbReference>
<dbReference type="EMBL" id="ML170167">
    <property type="protein sequence ID" value="TDL24213.1"/>
    <property type="molecule type" value="Genomic_DNA"/>
</dbReference>
<keyword evidence="4" id="KW-0472">Membrane</keyword>
<protein>
    <recommendedName>
        <fullName evidence="6">SH3 domain-containing protein</fullName>
    </recommendedName>
</protein>
<dbReference type="InterPro" id="IPR015915">
    <property type="entry name" value="Kelch-typ_b-propeller"/>
</dbReference>
<dbReference type="InterPro" id="IPR036028">
    <property type="entry name" value="SH3-like_dom_sf"/>
</dbReference>
<organism evidence="7 8">
    <name type="scientific">Rickenella mellea</name>
    <dbReference type="NCBI Taxonomy" id="50990"/>
    <lineage>
        <taxon>Eukaryota</taxon>
        <taxon>Fungi</taxon>
        <taxon>Dikarya</taxon>
        <taxon>Basidiomycota</taxon>
        <taxon>Agaricomycotina</taxon>
        <taxon>Agaricomycetes</taxon>
        <taxon>Hymenochaetales</taxon>
        <taxon>Rickenellaceae</taxon>
        <taxon>Rickenella</taxon>
    </lineage>
</organism>
<keyword evidence="4" id="KW-0812">Transmembrane</keyword>
<dbReference type="SUPFAM" id="SSF50965">
    <property type="entry name" value="Galactose oxidase, central domain"/>
    <property type="match status" value="3"/>
</dbReference>
<dbReference type="InterPro" id="IPR024982">
    <property type="entry name" value="Rax2-like_C"/>
</dbReference>
<proteinExistence type="predicted"/>
<feature type="signal peptide" evidence="5">
    <location>
        <begin position="1"/>
        <end position="19"/>
    </location>
</feature>
<name>A0A4Y7Q978_9AGAM</name>